<dbReference type="Pfam" id="PF13962">
    <property type="entry name" value="PGG"/>
    <property type="match status" value="1"/>
</dbReference>
<keyword evidence="5" id="KW-1185">Reference proteome</keyword>
<protein>
    <recommendedName>
        <fullName evidence="3">PGG domain-containing protein</fullName>
    </recommendedName>
</protein>
<dbReference type="SMART" id="SM00248">
    <property type="entry name" value="ANK"/>
    <property type="match status" value="4"/>
</dbReference>
<keyword evidence="2" id="KW-0732">Signal</keyword>
<feature type="transmembrane region" description="Helical" evidence="1">
    <location>
        <begin position="572"/>
        <end position="592"/>
    </location>
</feature>
<dbReference type="SUPFAM" id="SSF48403">
    <property type="entry name" value="Ankyrin repeat"/>
    <property type="match status" value="1"/>
</dbReference>
<feature type="transmembrane region" description="Helical" evidence="1">
    <location>
        <begin position="526"/>
        <end position="551"/>
    </location>
</feature>
<accession>A0ABC8K8C7</accession>
<evidence type="ECO:0000256" key="2">
    <source>
        <dbReference type="SAM" id="SignalP"/>
    </source>
</evidence>
<keyword evidence="1" id="KW-0812">Transmembrane</keyword>
<evidence type="ECO:0000259" key="3">
    <source>
        <dbReference type="Pfam" id="PF13962"/>
    </source>
</evidence>
<feature type="domain" description="PGG" evidence="3">
    <location>
        <begin position="479"/>
        <end position="592"/>
    </location>
</feature>
<evidence type="ECO:0000313" key="5">
    <source>
        <dbReference type="Proteomes" id="UP001642260"/>
    </source>
</evidence>
<sequence length="673" mass="76667">MEYNLLFLLLILGNVRLTFNEYKALCEGITEGNVGAVKDFLSERPDAVDAWINPYETPLLKACACGNPEVVKALLLHMTPEQMLPKLSSDMPFYHTPLTVVAASGNMEIAEALIEKNPNLLVTPGIRESIPVVVAVEKMQKEMVSYLYNRTPVQVFVDRDGYHGSELFVKAIYYKWINIALDLFGKCKDLAFTQHPKVKWNPITLMASNPDFYIGGCHFLGTFKRFIYSCPYYSETILHYNDPSCSCTLISHSYKSFLPYLMLGIRVELPMLQERSHIKRGHNKLSGKLLKCLLKWTGIDDVYKWKMRHLQVKELLRRISEETLTMELTERSMALDDALWCAVRYGNVEFLVEMVTNNSELLWSSYKGSGVFLFFFAIQYRQKEVLNFLYGLKQRHLMLTEVNWKGHGFLHLASYIAPHERLVTIAGAVLQMQSELKWFLEIKRIAPPVLEKDGSNLLVDEPSELFRKEHEELRKEAEKSMKDMAGSCSVVAALILTVTFAAIFTVPGGTDDNSRGRPFHLKDQRFVIFIVSDIISCFTSCTSVLIFLGILTSRYNFYDFLVSLPTKMIARLSLLFISITAMLTAFWSALFTTLNQKSWIIAPVILVASFPAILFVKLQYPLLKDMIVSTYGKGVLNRNISPTDNRSAGFRARTFILKVLSSTRNKLFSCGKN</sequence>
<dbReference type="AlphaFoldDB" id="A0ABC8K8C7"/>
<feature type="signal peptide" evidence="2">
    <location>
        <begin position="1"/>
        <end position="20"/>
    </location>
</feature>
<comment type="caution">
    <text evidence="4">The sequence shown here is derived from an EMBL/GenBank/DDBJ whole genome shotgun (WGS) entry which is preliminary data.</text>
</comment>
<dbReference type="Pfam" id="PF12796">
    <property type="entry name" value="Ank_2"/>
    <property type="match status" value="1"/>
</dbReference>
<keyword evidence="1" id="KW-0472">Membrane</keyword>
<dbReference type="Gene3D" id="1.25.40.20">
    <property type="entry name" value="Ankyrin repeat-containing domain"/>
    <property type="match status" value="1"/>
</dbReference>
<feature type="transmembrane region" description="Helical" evidence="1">
    <location>
        <begin position="598"/>
        <end position="616"/>
    </location>
</feature>
<feature type="transmembrane region" description="Helical" evidence="1">
    <location>
        <begin position="361"/>
        <end position="378"/>
    </location>
</feature>
<gene>
    <name evidence="4" type="ORF">ERUC_LOCUS19534</name>
</gene>
<organism evidence="4 5">
    <name type="scientific">Eruca vesicaria subsp. sativa</name>
    <name type="common">Garden rocket</name>
    <name type="synonym">Eruca sativa</name>
    <dbReference type="NCBI Taxonomy" id="29727"/>
    <lineage>
        <taxon>Eukaryota</taxon>
        <taxon>Viridiplantae</taxon>
        <taxon>Streptophyta</taxon>
        <taxon>Embryophyta</taxon>
        <taxon>Tracheophyta</taxon>
        <taxon>Spermatophyta</taxon>
        <taxon>Magnoliopsida</taxon>
        <taxon>eudicotyledons</taxon>
        <taxon>Gunneridae</taxon>
        <taxon>Pentapetalae</taxon>
        <taxon>rosids</taxon>
        <taxon>malvids</taxon>
        <taxon>Brassicales</taxon>
        <taxon>Brassicaceae</taxon>
        <taxon>Brassiceae</taxon>
        <taxon>Eruca</taxon>
    </lineage>
</organism>
<dbReference type="EMBL" id="CAKOAT010185932">
    <property type="protein sequence ID" value="CAH8353779.1"/>
    <property type="molecule type" value="Genomic_DNA"/>
</dbReference>
<proteinExistence type="predicted"/>
<feature type="chain" id="PRO_5044760740" description="PGG domain-containing protein" evidence="2">
    <location>
        <begin position="21"/>
        <end position="673"/>
    </location>
</feature>
<dbReference type="PANTHER" id="PTHR24177:SF456">
    <property type="entry name" value="ANKYRIN REPEAT FAMILY PROTEIN"/>
    <property type="match status" value="1"/>
</dbReference>
<dbReference type="InterPro" id="IPR036770">
    <property type="entry name" value="Ankyrin_rpt-contain_sf"/>
</dbReference>
<keyword evidence="1" id="KW-1133">Transmembrane helix</keyword>
<name>A0ABC8K8C7_ERUVS</name>
<feature type="transmembrane region" description="Helical" evidence="1">
    <location>
        <begin position="484"/>
        <end position="506"/>
    </location>
</feature>
<dbReference type="PANTHER" id="PTHR24177">
    <property type="entry name" value="CASKIN"/>
    <property type="match status" value="1"/>
</dbReference>
<dbReference type="Proteomes" id="UP001642260">
    <property type="component" value="Unassembled WGS sequence"/>
</dbReference>
<evidence type="ECO:0000256" key="1">
    <source>
        <dbReference type="SAM" id="Phobius"/>
    </source>
</evidence>
<dbReference type="InterPro" id="IPR002110">
    <property type="entry name" value="Ankyrin_rpt"/>
</dbReference>
<dbReference type="InterPro" id="IPR026961">
    <property type="entry name" value="PGG_dom"/>
</dbReference>
<reference evidence="4 5" key="1">
    <citation type="submission" date="2022-03" db="EMBL/GenBank/DDBJ databases">
        <authorList>
            <person name="Macdonald S."/>
            <person name="Ahmed S."/>
            <person name="Newling K."/>
        </authorList>
    </citation>
    <scope>NUCLEOTIDE SEQUENCE [LARGE SCALE GENOMIC DNA]</scope>
</reference>
<evidence type="ECO:0000313" key="4">
    <source>
        <dbReference type="EMBL" id="CAH8353779.1"/>
    </source>
</evidence>